<dbReference type="AlphaFoldDB" id="A0A1M6CZX4"/>
<evidence type="ECO:0000256" key="3">
    <source>
        <dbReference type="ARBA" id="ARBA00022970"/>
    </source>
</evidence>
<keyword evidence="3" id="KW-0029">Amino-acid transport</keyword>
<protein>
    <submittedName>
        <fullName evidence="6">Branched-chain amino acid transport system substrate-binding protein</fullName>
    </submittedName>
</protein>
<dbReference type="Gene3D" id="3.40.50.2300">
    <property type="match status" value="2"/>
</dbReference>
<sequence length="403" mass="43303">MTGSTPLLPRRTALLAGMTALAAPAVSRAQGTSAGAPLRLGILTPLTGAGGFDGPRMLKAMQAVGEEINAAGGLLGRRIEFAVEDDQTNPEGAVRAARKLIDVDKVPVIMGTWASAVTAAVAPVCWESKTFLTTVSGADSITQLPHQGYLIRTQPNNHLQAGKHAEFIAGTGAKKVFVMSLQSPFAMPTQNRVREVLAQKGAQMTGALLYEKDKTSYRSEVDQALRTRPDLIYLNGYTPDVTILLRELYRAGFEGPRFAQSYSVTDKALESLPREVTEKVYTVQPSSDVDSPAFEAAKKRLGTGVDSYEAQATDWISLVALTIAKGREATGTALRENVRKIAQGEGTKVYTAVEGLRLLGEGKEINYEGASGPCDFTEIGDIVDCKFRYQIVENGAFRFLKVA</sequence>
<dbReference type="EMBL" id="FQZF01000004">
    <property type="protein sequence ID" value="SHI66374.1"/>
    <property type="molecule type" value="Genomic_DNA"/>
</dbReference>
<name>A0A1M6CZX4_9PROT</name>
<reference evidence="6 7" key="1">
    <citation type="submission" date="2016-11" db="EMBL/GenBank/DDBJ databases">
        <authorList>
            <person name="Jaros S."/>
            <person name="Januszkiewicz K."/>
            <person name="Wedrychowicz H."/>
        </authorList>
    </citation>
    <scope>NUCLEOTIDE SEQUENCE [LARGE SCALE GENOMIC DNA]</scope>
    <source>
        <strain evidence="6 7">DSM 14916</strain>
    </source>
</reference>
<evidence type="ECO:0000256" key="2">
    <source>
        <dbReference type="ARBA" id="ARBA00022729"/>
    </source>
</evidence>
<keyword evidence="3" id="KW-0813">Transport</keyword>
<dbReference type="STRING" id="198092.SAMN02745194_00769"/>
<gene>
    <name evidence="6" type="ORF">SAMN02745194_00769</name>
</gene>
<dbReference type="InterPro" id="IPR028081">
    <property type="entry name" value="Leu-bd"/>
</dbReference>
<proteinExistence type="inferred from homology"/>
<keyword evidence="2 4" id="KW-0732">Signal</keyword>
<evidence type="ECO:0000256" key="1">
    <source>
        <dbReference type="ARBA" id="ARBA00010062"/>
    </source>
</evidence>
<dbReference type="SUPFAM" id="SSF53822">
    <property type="entry name" value="Periplasmic binding protein-like I"/>
    <property type="match status" value="1"/>
</dbReference>
<comment type="similarity">
    <text evidence="1">Belongs to the leucine-binding protein family.</text>
</comment>
<organism evidence="6 7">
    <name type="scientific">Muricoccus roseus</name>
    <dbReference type="NCBI Taxonomy" id="198092"/>
    <lineage>
        <taxon>Bacteria</taxon>
        <taxon>Pseudomonadati</taxon>
        <taxon>Pseudomonadota</taxon>
        <taxon>Alphaproteobacteria</taxon>
        <taxon>Acetobacterales</taxon>
        <taxon>Roseomonadaceae</taxon>
        <taxon>Muricoccus</taxon>
    </lineage>
</organism>
<keyword evidence="7" id="KW-1185">Reference proteome</keyword>
<dbReference type="Pfam" id="PF13458">
    <property type="entry name" value="Peripla_BP_6"/>
    <property type="match status" value="1"/>
</dbReference>
<dbReference type="InterPro" id="IPR028082">
    <property type="entry name" value="Peripla_BP_I"/>
</dbReference>
<accession>A0A1M6CZX4</accession>
<dbReference type="InterPro" id="IPR051010">
    <property type="entry name" value="BCAA_transport"/>
</dbReference>
<dbReference type="Proteomes" id="UP000184387">
    <property type="component" value="Unassembled WGS sequence"/>
</dbReference>
<dbReference type="PANTHER" id="PTHR30483">
    <property type="entry name" value="LEUCINE-SPECIFIC-BINDING PROTEIN"/>
    <property type="match status" value="1"/>
</dbReference>
<feature type="domain" description="Leucine-binding protein" evidence="5">
    <location>
        <begin position="37"/>
        <end position="348"/>
    </location>
</feature>
<evidence type="ECO:0000259" key="5">
    <source>
        <dbReference type="Pfam" id="PF13458"/>
    </source>
</evidence>
<evidence type="ECO:0000313" key="6">
    <source>
        <dbReference type="EMBL" id="SHI66374.1"/>
    </source>
</evidence>
<evidence type="ECO:0000256" key="4">
    <source>
        <dbReference type="SAM" id="SignalP"/>
    </source>
</evidence>
<evidence type="ECO:0000313" key="7">
    <source>
        <dbReference type="Proteomes" id="UP000184387"/>
    </source>
</evidence>
<dbReference type="RefSeq" id="WP_073131655.1">
    <property type="nucleotide sequence ID" value="NZ_FQZF01000004.1"/>
</dbReference>
<feature type="signal peptide" evidence="4">
    <location>
        <begin position="1"/>
        <end position="22"/>
    </location>
</feature>
<dbReference type="GO" id="GO:0006865">
    <property type="term" value="P:amino acid transport"/>
    <property type="evidence" value="ECO:0007669"/>
    <property type="project" value="UniProtKB-KW"/>
</dbReference>
<feature type="chain" id="PRO_5012477620" evidence="4">
    <location>
        <begin position="23"/>
        <end position="403"/>
    </location>
</feature>
<dbReference type="PANTHER" id="PTHR30483:SF6">
    <property type="entry name" value="PERIPLASMIC BINDING PROTEIN OF ABC TRANSPORTER FOR NATURAL AMINO ACIDS"/>
    <property type="match status" value="1"/>
</dbReference>